<dbReference type="VEuPathDB" id="FungiDB:SI65_08191"/>
<accession>A0A1E3B5G6</accession>
<dbReference type="PANTHER" id="PTHR31977">
    <property type="entry name" value="UPF0696 PROTEIN C11ORF68"/>
    <property type="match status" value="1"/>
</dbReference>
<dbReference type="SUPFAM" id="SSF55418">
    <property type="entry name" value="eIF4e-like"/>
    <property type="match status" value="1"/>
</dbReference>
<reference evidence="2 3" key="1">
    <citation type="journal article" date="2016" name="BMC Genomics">
        <title>Comparative genomic and transcriptomic analyses of the Fuzhuan brick tea-fermentation fungus Aspergillus cristatus.</title>
        <authorList>
            <person name="Ge Y."/>
            <person name="Wang Y."/>
            <person name="Liu Y."/>
            <person name="Tan Y."/>
            <person name="Ren X."/>
            <person name="Zhang X."/>
            <person name="Hyde K.D."/>
            <person name="Liu Y."/>
            <person name="Liu Z."/>
        </authorList>
    </citation>
    <scope>NUCLEOTIDE SEQUENCE [LARGE SCALE GENOMIC DNA]</scope>
    <source>
        <strain evidence="2 3">GZAAS20.1005</strain>
    </source>
</reference>
<keyword evidence="3" id="KW-1185">Reference proteome</keyword>
<sequence>MRSHRQLSRQIAGIRSIRTGRKSDGFKWSDVKALHNILAKSFDDDPYRATYDPDLVPILARFALPEGTHAQKQAEIVSAFSRDLPLNGRGQDEPVPKFLARLPPSTTKDNFVSPWIYVCRPGWQDNINEESLATFIMKGTGLLEGFEDTKATLEAHYDRSGGKKETGLAGKLGPIRRALQKDIFASAREMNVLTGKWMLFVSVGRVDAVWKAVVEATVSGELGHAAKVSANPGECNREDQAIMIYTRDYEDTDDIRRVLEKLIELGLVKDDKRPIYYKADAYTYLRIFADNLYGLRASLFSSKDFLSGKA</sequence>
<dbReference type="PANTHER" id="PTHR31977:SF1">
    <property type="entry name" value="UPF0696 PROTEIN C11ORF68"/>
    <property type="match status" value="1"/>
</dbReference>
<protein>
    <recommendedName>
        <fullName evidence="4">DUF1917 domain-containing protein</fullName>
    </recommendedName>
</protein>
<evidence type="ECO:0000313" key="3">
    <source>
        <dbReference type="Proteomes" id="UP000094569"/>
    </source>
</evidence>
<comment type="similarity">
    <text evidence="1">Belongs to the UPF0696 family.</text>
</comment>
<dbReference type="InterPro" id="IPR015034">
    <property type="entry name" value="Bles03"/>
</dbReference>
<dbReference type="AlphaFoldDB" id="A0A1E3B5G6"/>
<dbReference type="InterPro" id="IPR023398">
    <property type="entry name" value="TIF_eIF4e-like"/>
</dbReference>
<dbReference type="STRING" id="573508.A0A1E3B5G6"/>
<dbReference type="EMBL" id="JXNT01000012">
    <property type="protein sequence ID" value="ODM16192.1"/>
    <property type="molecule type" value="Genomic_DNA"/>
</dbReference>
<comment type="caution">
    <text evidence="2">The sequence shown here is derived from an EMBL/GenBank/DDBJ whole genome shotgun (WGS) entry which is preliminary data.</text>
</comment>
<organism evidence="2 3">
    <name type="scientific">Aspergillus cristatus</name>
    <name type="common">Chinese Fuzhuan brick tea-fermentation fungus</name>
    <name type="synonym">Eurotium cristatum</name>
    <dbReference type="NCBI Taxonomy" id="573508"/>
    <lineage>
        <taxon>Eukaryota</taxon>
        <taxon>Fungi</taxon>
        <taxon>Dikarya</taxon>
        <taxon>Ascomycota</taxon>
        <taxon>Pezizomycotina</taxon>
        <taxon>Eurotiomycetes</taxon>
        <taxon>Eurotiomycetidae</taxon>
        <taxon>Eurotiales</taxon>
        <taxon>Aspergillaceae</taxon>
        <taxon>Aspergillus</taxon>
        <taxon>Aspergillus subgen. Aspergillus</taxon>
    </lineage>
</organism>
<proteinExistence type="inferred from homology"/>
<name>A0A1E3B5G6_ASPCR</name>
<evidence type="ECO:0000256" key="1">
    <source>
        <dbReference type="ARBA" id="ARBA00010568"/>
    </source>
</evidence>
<dbReference type="Proteomes" id="UP000094569">
    <property type="component" value="Unassembled WGS sequence"/>
</dbReference>
<evidence type="ECO:0008006" key="4">
    <source>
        <dbReference type="Google" id="ProtNLM"/>
    </source>
</evidence>
<dbReference type="Pfam" id="PF08939">
    <property type="entry name" value="Bles03"/>
    <property type="match status" value="1"/>
</dbReference>
<dbReference type="OrthoDB" id="10067381at2759"/>
<gene>
    <name evidence="2" type="ORF">SI65_08191</name>
</gene>
<evidence type="ECO:0000313" key="2">
    <source>
        <dbReference type="EMBL" id="ODM16192.1"/>
    </source>
</evidence>
<dbReference type="Gene3D" id="3.30.760.10">
    <property type="entry name" value="RNA Cap, Translation Initiation Factor Eif4e"/>
    <property type="match status" value="1"/>
</dbReference>